<feature type="region of interest" description="Disordered" evidence="1">
    <location>
        <begin position="1"/>
        <end position="86"/>
    </location>
</feature>
<reference evidence="3" key="1">
    <citation type="submission" date="2015-09" db="EMBL/GenBank/DDBJ databases">
        <authorList>
            <consortium name="Pathogen Informatics"/>
        </authorList>
    </citation>
    <scope>NUCLEOTIDE SEQUENCE [LARGE SCALE GENOMIC DNA]</scope>
    <source>
        <strain evidence="3">Lake Konstanz</strain>
    </source>
</reference>
<feature type="compositionally biased region" description="Polar residues" evidence="1">
    <location>
        <begin position="213"/>
        <end position="224"/>
    </location>
</feature>
<dbReference type="EMBL" id="CYKH01001786">
    <property type="protein sequence ID" value="CUG90047.1"/>
    <property type="molecule type" value="Genomic_DNA"/>
</dbReference>
<feature type="compositionally biased region" description="Low complexity" evidence="1">
    <location>
        <begin position="939"/>
        <end position="948"/>
    </location>
</feature>
<keyword evidence="3" id="KW-1185">Reference proteome</keyword>
<feature type="compositionally biased region" description="Polar residues" evidence="1">
    <location>
        <begin position="169"/>
        <end position="181"/>
    </location>
</feature>
<feature type="region of interest" description="Disordered" evidence="1">
    <location>
        <begin position="163"/>
        <end position="246"/>
    </location>
</feature>
<dbReference type="Proteomes" id="UP000051952">
    <property type="component" value="Unassembled WGS sequence"/>
</dbReference>
<evidence type="ECO:0000313" key="2">
    <source>
        <dbReference type="EMBL" id="CUG90047.1"/>
    </source>
</evidence>
<sequence length="1344" mass="146045">MSTLETGSSPRVVPSSPKQPATAAASAASTPSQLVPKRPPSGGHTKRPNVSVAGLAAVTQQRSTTVASSASSPSVPASSRPTSASAATALNARRFIAVPSLPSPSTTPKPNLTGSRPVSAASPRPTGGEASSATKEDHGMMSEPFLRLFQDEALEMAEVVLAAPPPGSSPTTQSIAATPQFKTHKEENGGIGGRRSVSSENNNNTIDELRASGSITRRGSSGDYSQQQPPPALLRSSSSSNALGASPTSPVAAAAVDLKERTSPPLILSGASTNISLVFQSIMNKLSEEADTFSSFANACETAMTRAEVACEGIEYPRQLEASVASALLLKLTPLLGNVYGPLVHRIVLRLMLGTFSHIPDTVLHSSPTTQPTNSALVQLVQVPSFGTRSKSLRVELEKTKEALKSSRHTLLTNTSHLFVMAERNASGRLRVVFDTWRSLASRRKRFDTSFTALRSRQQSAVIKRESFLRWLHFVQILKNSRGTNVASSNHERLNSRVVELQVRCSQRDEQLNAQRVAKEKFAARCERLEELYNYEKEELSKCRSKLVSMDQEVQRFRSFSVQTFQVLDRVMSSIPLFLGGKAVSELAHNSTMMRDLNIRKNAEPIRNPSSTSASVPTRLRLTSEYTTPYHVHTGGSAELEGYVDDATTLVTRWVTVSRDDARQFIETCRAQKFSLSKDAFAASLDEDDLFRAQLDSEQVTLKPVRDFGRDLADGRMYQLILWRIMCHRYGNTAYLDVHQPIAPYPLADSAAERMEIVVRMSRVLGVDGGRSAADWAAVKGGSVEARKQHFLFCVRIMTMQATCTPHFTRLFSTRQGHTASAMTATHVQQLLQSINDKLDLTEKWNVAVRCVNNYAALVASNSASIDIGSHKTPTVNKEYCIDKQVILEQALPQSLRFAKEAASSVASSASAATAVRRNLGTFYGSSDANRFQRQLQQLDDPNNNNGATSGGDEDDGSAGSPTNASAVPQYQTQTMQAATFLWSEMNHILSQNATELQRVAWHYAAYSAPDVAGCNWDTPAWMRFTEDARLHIDRHVSKYVSDAVFRSLAAPNPQTVAAAIVALQPAQLQPRLSNASLSSNNSAGAGSPNARSRPGSAKGRGSDAGMANNVGVGGGGDDGDVAGGHYYLMPITSLPTAIARLFLARSLSPPIPSQGWTDVDRAVELFRLFVQQVILAPQYVPRSLIDDFVATFQLSGVQDLMKLHREPLRKLFNDLSSRDTTTQLSRIRLDAFIQFATREVKLMPVVEVAEVLRLYQTCRIGASLVGPLSRGSAMVVPGLDLNGFVMALMLLSRIRFGFPMLHIGNALQQLLTTVVFPAVQFRMKLKWGTQVTPADASLASSPK</sequence>
<feature type="region of interest" description="Disordered" evidence="1">
    <location>
        <begin position="98"/>
        <end position="140"/>
    </location>
</feature>
<feature type="compositionally biased region" description="Low complexity" evidence="1">
    <location>
        <begin position="14"/>
        <end position="33"/>
    </location>
</feature>
<organism evidence="2 3">
    <name type="scientific">Bodo saltans</name>
    <name type="common">Flagellated protozoan</name>
    <dbReference type="NCBI Taxonomy" id="75058"/>
    <lineage>
        <taxon>Eukaryota</taxon>
        <taxon>Discoba</taxon>
        <taxon>Euglenozoa</taxon>
        <taxon>Kinetoplastea</taxon>
        <taxon>Metakinetoplastina</taxon>
        <taxon>Eubodonida</taxon>
        <taxon>Bodonidae</taxon>
        <taxon>Bodo</taxon>
    </lineage>
</organism>
<feature type="compositionally biased region" description="Polar residues" evidence="1">
    <location>
        <begin position="196"/>
        <end position="206"/>
    </location>
</feature>
<evidence type="ECO:0000313" key="3">
    <source>
        <dbReference type="Proteomes" id="UP000051952"/>
    </source>
</evidence>
<name>A0A0S4JEP6_BODSA</name>
<proteinExistence type="predicted"/>
<protein>
    <submittedName>
        <fullName evidence="2">Uncharacterized protein</fullName>
    </submittedName>
</protein>
<accession>A0A0S4JEP6</accession>
<feature type="region of interest" description="Disordered" evidence="1">
    <location>
        <begin position="939"/>
        <end position="966"/>
    </location>
</feature>
<feature type="region of interest" description="Disordered" evidence="1">
    <location>
        <begin position="1073"/>
        <end position="1112"/>
    </location>
</feature>
<feature type="compositionally biased region" description="Low complexity" evidence="1">
    <location>
        <begin position="233"/>
        <end position="246"/>
    </location>
</feature>
<dbReference type="VEuPathDB" id="TriTrypDB:BSAL_24735"/>
<feature type="compositionally biased region" description="Low complexity" evidence="1">
    <location>
        <begin position="62"/>
        <end position="86"/>
    </location>
</feature>
<evidence type="ECO:0000256" key="1">
    <source>
        <dbReference type="SAM" id="MobiDB-lite"/>
    </source>
</evidence>
<gene>
    <name evidence="2" type="ORF">BSAL_24735</name>
</gene>
<feature type="compositionally biased region" description="Low complexity" evidence="1">
    <location>
        <begin position="1073"/>
        <end position="1093"/>
    </location>
</feature>